<keyword evidence="3 7" id="KW-0808">Transferase</keyword>
<evidence type="ECO:0000259" key="6">
    <source>
        <dbReference type="Pfam" id="PF00155"/>
    </source>
</evidence>
<dbReference type="PANTHER" id="PTHR42885">
    <property type="entry name" value="HISTIDINOL-PHOSPHATE AMINOTRANSFERASE-RELATED"/>
    <property type="match status" value="1"/>
</dbReference>
<dbReference type="AlphaFoldDB" id="A0A6N7X6Y6"/>
<gene>
    <name evidence="7" type="ORF">FYJ65_08240</name>
</gene>
<dbReference type="SUPFAM" id="SSF53383">
    <property type="entry name" value="PLP-dependent transferases"/>
    <property type="match status" value="1"/>
</dbReference>
<dbReference type="InterPro" id="IPR004839">
    <property type="entry name" value="Aminotransferase_I/II_large"/>
</dbReference>
<evidence type="ECO:0000256" key="4">
    <source>
        <dbReference type="ARBA" id="ARBA00022898"/>
    </source>
</evidence>
<evidence type="ECO:0000313" key="8">
    <source>
        <dbReference type="Proteomes" id="UP000469424"/>
    </source>
</evidence>
<evidence type="ECO:0000256" key="5">
    <source>
        <dbReference type="RuleBase" id="RU003693"/>
    </source>
</evidence>
<dbReference type="PANTHER" id="PTHR42885:SF2">
    <property type="entry name" value="HISTIDINOL-PHOSPHATE AMINOTRANSFERASE"/>
    <property type="match status" value="1"/>
</dbReference>
<keyword evidence="2 7" id="KW-0032">Aminotransferase</keyword>
<proteinExistence type="inferred from homology"/>
<dbReference type="Pfam" id="PF00155">
    <property type="entry name" value="Aminotran_1_2"/>
    <property type="match status" value="1"/>
</dbReference>
<dbReference type="EMBL" id="VUNA01000019">
    <property type="protein sequence ID" value="MST71292.1"/>
    <property type="molecule type" value="Genomic_DNA"/>
</dbReference>
<evidence type="ECO:0000313" key="7">
    <source>
        <dbReference type="EMBL" id="MST71292.1"/>
    </source>
</evidence>
<dbReference type="InterPro" id="IPR001917">
    <property type="entry name" value="Aminotrans_II_pyridoxalP_BS"/>
</dbReference>
<dbReference type="Proteomes" id="UP000469424">
    <property type="component" value="Unassembled WGS sequence"/>
</dbReference>
<dbReference type="GO" id="GO:0030170">
    <property type="term" value="F:pyridoxal phosphate binding"/>
    <property type="evidence" value="ECO:0007669"/>
    <property type="project" value="InterPro"/>
</dbReference>
<evidence type="ECO:0000256" key="2">
    <source>
        <dbReference type="ARBA" id="ARBA00022576"/>
    </source>
</evidence>
<comment type="similarity">
    <text evidence="5">Belongs to the class-II pyridoxal-phosphate-dependent aminotransferase family.</text>
</comment>
<feature type="domain" description="Aminotransferase class I/classII large" evidence="6">
    <location>
        <begin position="51"/>
        <end position="359"/>
    </location>
</feature>
<comment type="caution">
    <text evidence="7">The sequence shown here is derived from an EMBL/GenBank/DDBJ whole genome shotgun (WGS) entry which is preliminary data.</text>
</comment>
<reference evidence="7 8" key="1">
    <citation type="submission" date="2019-08" db="EMBL/GenBank/DDBJ databases">
        <title>In-depth cultivation of the pig gut microbiome towards novel bacterial diversity and tailored functional studies.</title>
        <authorList>
            <person name="Wylensek D."/>
            <person name="Hitch T.C.A."/>
            <person name="Clavel T."/>
        </authorList>
    </citation>
    <scope>NUCLEOTIDE SEQUENCE [LARGE SCALE GENOMIC DNA]</scope>
    <source>
        <strain evidence="7 8">WCA-MUC-591-APC-4B</strain>
    </source>
</reference>
<sequence>MKELKKELKISPSLREQEKISYASDVINVPEGGIDCNEGCNPYGFPPALEEAMADFDIKRFGPYPHSHAIYDGLREYWKGYSDIEPENVLLADGSISALYVIFGLFQAPGAVVLGNAPTFSDAEMAARMLGMEWRAVALNPDRNYRFDPDAFVEQITDDVTMIYIDNPNNPTGQVINLYAIEKILDRALEVGAGVVIDEAYGDFMPNQNSAMTLTEEYPNLIMVRTMSKAFGLAGLRVGYIIAGKPIIRYMKKLRDPYMVSEFAREMAGKALMYPYHFWNNMLDFAKMKREIREALKKAGHLSMAETDDMVSIFVLYHDDPAVDLQKVFWENKVLCVSGADFAGMERNFVRIRLPKMEDFPILLEAVQRIHNGDSDKNKNPQG</sequence>
<dbReference type="Gene3D" id="3.90.1150.10">
    <property type="entry name" value="Aspartate Aminotransferase, domain 1"/>
    <property type="match status" value="1"/>
</dbReference>
<accession>A0A6N7X6Y6</accession>
<name>A0A6N7X6Y6_9FIRM</name>
<organism evidence="7 8">
    <name type="scientific">Mogibacterium kristiansenii</name>
    <dbReference type="NCBI Taxonomy" id="2606708"/>
    <lineage>
        <taxon>Bacteria</taxon>
        <taxon>Bacillati</taxon>
        <taxon>Bacillota</taxon>
        <taxon>Clostridia</taxon>
        <taxon>Peptostreptococcales</taxon>
        <taxon>Anaerovoracaceae</taxon>
        <taxon>Mogibacterium</taxon>
    </lineage>
</organism>
<protein>
    <submittedName>
        <fullName evidence="7">Aminotransferase class I/II-fold pyridoxal phosphate-dependent enzyme</fullName>
    </submittedName>
</protein>
<dbReference type="PROSITE" id="PS00599">
    <property type="entry name" value="AA_TRANSFER_CLASS_2"/>
    <property type="match status" value="1"/>
</dbReference>
<evidence type="ECO:0000256" key="3">
    <source>
        <dbReference type="ARBA" id="ARBA00022679"/>
    </source>
</evidence>
<dbReference type="InterPro" id="IPR015424">
    <property type="entry name" value="PyrdxlP-dep_Trfase"/>
</dbReference>
<dbReference type="InterPro" id="IPR015422">
    <property type="entry name" value="PyrdxlP-dep_Trfase_small"/>
</dbReference>
<dbReference type="Gene3D" id="3.40.640.10">
    <property type="entry name" value="Type I PLP-dependent aspartate aminotransferase-like (Major domain)"/>
    <property type="match status" value="1"/>
</dbReference>
<evidence type="ECO:0000256" key="1">
    <source>
        <dbReference type="ARBA" id="ARBA00001933"/>
    </source>
</evidence>
<keyword evidence="8" id="KW-1185">Reference proteome</keyword>
<dbReference type="InterPro" id="IPR015421">
    <property type="entry name" value="PyrdxlP-dep_Trfase_major"/>
</dbReference>
<keyword evidence="4 5" id="KW-0663">Pyridoxal phosphate</keyword>
<dbReference type="CDD" id="cd00609">
    <property type="entry name" value="AAT_like"/>
    <property type="match status" value="1"/>
</dbReference>
<dbReference type="GO" id="GO:0008483">
    <property type="term" value="F:transaminase activity"/>
    <property type="evidence" value="ECO:0007669"/>
    <property type="project" value="UniProtKB-KW"/>
</dbReference>
<dbReference type="RefSeq" id="WP_154554856.1">
    <property type="nucleotide sequence ID" value="NZ_VUNA01000019.1"/>
</dbReference>
<comment type="cofactor">
    <cofactor evidence="1 5">
        <name>pyridoxal 5'-phosphate</name>
        <dbReference type="ChEBI" id="CHEBI:597326"/>
    </cofactor>
</comment>